<sequence length="85" mass="9451">MEMPTIPEPEKEKIFTRMWVGQLTSATGFIMQKFGNGALEEYNCLIADQSAVQLRAMWIESPADFAISQAVYCANIFGSDVDVTP</sequence>
<gene>
    <name evidence="1" type="ORF">CKCDFGLO_00011</name>
    <name evidence="3" type="ORF">ELEJOALA_00023</name>
    <name evidence="4" type="ORF">GAFOMAFF_00003</name>
    <name evidence="5" type="ORF">KDMJNAGO_00023</name>
    <name evidence="2" type="ORF">NANOEKIO_00023</name>
</gene>
<dbReference type="EMBL" id="MT630876">
    <property type="protein sequence ID" value="QNO43924.1"/>
    <property type="molecule type" value="Genomic_DNA"/>
</dbReference>
<reference evidence="1" key="1">
    <citation type="submission" date="2020-06" db="EMBL/GenBank/DDBJ databases">
        <title>Unique genomic features of the anaerobic methanotrophic archaea.</title>
        <authorList>
            <person name="Chadwick G.L."/>
            <person name="Skennerton C.T."/>
            <person name="Laso-Perez R."/>
            <person name="Leu A.O."/>
            <person name="Speth D.R."/>
            <person name="Yu H."/>
            <person name="Morgan-Lang C."/>
            <person name="Hatzenpichler R."/>
            <person name="Goudeau D."/>
            <person name="Malmstrom R."/>
            <person name="Brazelton W.J."/>
            <person name="Woyke T."/>
            <person name="Hallam S.J."/>
            <person name="Tyson G.W."/>
            <person name="Wegener G."/>
            <person name="Boetius A."/>
            <person name="Orphan V."/>
        </authorList>
    </citation>
    <scope>NUCLEOTIDE SEQUENCE</scope>
</reference>
<evidence type="ECO:0000313" key="3">
    <source>
        <dbReference type="EMBL" id="QNO44477.1"/>
    </source>
</evidence>
<protein>
    <submittedName>
        <fullName evidence="1">Uncharacterized protein</fullName>
    </submittedName>
</protein>
<name>A0A7G9Y748_9EURY</name>
<evidence type="ECO:0000313" key="2">
    <source>
        <dbReference type="EMBL" id="QNO43924.1"/>
    </source>
</evidence>
<dbReference type="EMBL" id="MT630974">
    <property type="protein sequence ID" value="QNO44477.1"/>
    <property type="molecule type" value="Genomic_DNA"/>
</dbReference>
<dbReference type="EMBL" id="MT630867">
    <property type="protein sequence ID" value="QNO43832.1"/>
    <property type="molecule type" value="Genomic_DNA"/>
</dbReference>
<dbReference type="EMBL" id="MT631079">
    <property type="protein sequence ID" value="QNO45209.1"/>
    <property type="molecule type" value="Genomic_DNA"/>
</dbReference>
<dbReference type="AlphaFoldDB" id="A0A7G9Y748"/>
<evidence type="ECO:0000313" key="5">
    <source>
        <dbReference type="EMBL" id="QNO45209.1"/>
    </source>
</evidence>
<evidence type="ECO:0000313" key="4">
    <source>
        <dbReference type="EMBL" id="QNO44634.1"/>
    </source>
</evidence>
<accession>A0A7G9Y748</accession>
<evidence type="ECO:0000313" key="1">
    <source>
        <dbReference type="EMBL" id="QNO43832.1"/>
    </source>
</evidence>
<proteinExistence type="predicted"/>
<dbReference type="EMBL" id="MT630993">
    <property type="protein sequence ID" value="QNO44634.1"/>
    <property type="molecule type" value="Genomic_DNA"/>
</dbReference>
<organism evidence="1">
    <name type="scientific">Candidatus Methanogaster sp. ANME-2c ERB4</name>
    <dbReference type="NCBI Taxonomy" id="2759911"/>
    <lineage>
        <taxon>Archaea</taxon>
        <taxon>Methanobacteriati</taxon>
        <taxon>Methanobacteriota</taxon>
        <taxon>Stenosarchaea group</taxon>
        <taxon>Methanomicrobia</taxon>
        <taxon>Methanosarcinales</taxon>
        <taxon>ANME-2 cluster</taxon>
        <taxon>Candidatus Methanogasteraceae</taxon>
        <taxon>Candidatus Methanogaster</taxon>
    </lineage>
</organism>